<dbReference type="AlphaFoldDB" id="A0A2A4CSK3"/>
<dbReference type="EMBL" id="NTJD01000003">
    <property type="protein sequence ID" value="PCD77129.1"/>
    <property type="molecule type" value="Genomic_DNA"/>
</dbReference>
<proteinExistence type="predicted"/>
<name>A0A2A4CSK3_9RHOB</name>
<reference evidence="1 2" key="1">
    <citation type="submission" date="2017-09" db="EMBL/GenBank/DDBJ databases">
        <title>A multilocus sequence analysis scheme for characterization of bacteria in the genus Thioclava.</title>
        <authorList>
            <person name="Liu Y."/>
            <person name="Shao Z."/>
        </authorList>
    </citation>
    <scope>NUCLEOTIDE SEQUENCE [LARGE SCALE GENOMIC DNA]</scope>
    <source>
        <strain evidence="1 2">CAU 1312</strain>
    </source>
</reference>
<gene>
    <name evidence="1" type="ORF">CLN94_04985</name>
</gene>
<protein>
    <submittedName>
        <fullName evidence="1">Uncharacterized protein</fullName>
    </submittedName>
</protein>
<dbReference type="Proteomes" id="UP000243507">
    <property type="component" value="Unassembled WGS sequence"/>
</dbReference>
<dbReference type="OrthoDB" id="7875743at2"/>
<evidence type="ECO:0000313" key="1">
    <source>
        <dbReference type="EMBL" id="PCD77129.1"/>
    </source>
</evidence>
<comment type="caution">
    <text evidence="1">The sequence shown here is derived from an EMBL/GenBank/DDBJ whole genome shotgun (WGS) entry which is preliminary data.</text>
</comment>
<accession>A0A2A4CSK3</accession>
<evidence type="ECO:0000313" key="2">
    <source>
        <dbReference type="Proteomes" id="UP000243507"/>
    </source>
</evidence>
<dbReference type="RefSeq" id="WP_096431784.1">
    <property type="nucleotide sequence ID" value="NZ_NTJD01000003.1"/>
</dbReference>
<organism evidence="1 2">
    <name type="scientific">Pseudothioclava arenosa</name>
    <dbReference type="NCBI Taxonomy" id="1795308"/>
    <lineage>
        <taxon>Bacteria</taxon>
        <taxon>Pseudomonadati</taxon>
        <taxon>Pseudomonadota</taxon>
        <taxon>Alphaproteobacteria</taxon>
        <taxon>Rhodobacterales</taxon>
        <taxon>Paracoccaceae</taxon>
        <taxon>Pseudothioclava</taxon>
    </lineage>
</organism>
<keyword evidence="2" id="KW-1185">Reference proteome</keyword>
<sequence length="72" mass="7693">MPRKDKTSGFFRELAQAPCTAQERTDAAVKLIRETEAETRADLTAQLRAARIAHEGTGAVSAAPPAKAKTRG</sequence>